<dbReference type="PANTHER" id="PTHR46517:SF1">
    <property type="entry name" value="FRUCTOSE-2,6-BISPHOSPHATASE TIGAR"/>
    <property type="match status" value="1"/>
</dbReference>
<dbReference type="InterPro" id="IPR029033">
    <property type="entry name" value="His_PPase_superfam"/>
</dbReference>
<dbReference type="PIRSF" id="PIRSF000709">
    <property type="entry name" value="6PFK_2-Ptase"/>
    <property type="match status" value="1"/>
</dbReference>
<keyword evidence="4" id="KW-1185">Reference proteome</keyword>
<dbReference type="Proteomes" id="UP000294830">
    <property type="component" value="Unassembled WGS sequence"/>
</dbReference>
<dbReference type="GO" id="GO:0004331">
    <property type="term" value="F:fructose-2,6-bisphosphate 2-phosphatase activity"/>
    <property type="evidence" value="ECO:0007669"/>
    <property type="project" value="TreeGrafter"/>
</dbReference>
<dbReference type="SMART" id="SM00855">
    <property type="entry name" value="PGAM"/>
    <property type="match status" value="1"/>
</dbReference>
<gene>
    <name evidence="3" type="ORF">CLV25_102138</name>
</gene>
<protein>
    <submittedName>
        <fullName evidence="3">Putative phosphoglycerate mutase</fullName>
    </submittedName>
</protein>
<dbReference type="GO" id="GO:0045820">
    <property type="term" value="P:negative regulation of glycolytic process"/>
    <property type="evidence" value="ECO:0007669"/>
    <property type="project" value="TreeGrafter"/>
</dbReference>
<accession>A0A4R2EU73</accession>
<dbReference type="AlphaFoldDB" id="A0A4R2EU73"/>
<name>A0A4R2EU73_9BACT</name>
<dbReference type="Gene3D" id="3.40.50.1240">
    <property type="entry name" value="Phosphoglycerate mutase-like"/>
    <property type="match status" value="1"/>
</dbReference>
<proteinExistence type="predicted"/>
<dbReference type="InterPro" id="IPR013078">
    <property type="entry name" value="His_Pase_superF_clade-1"/>
</dbReference>
<feature type="binding site" evidence="2">
    <location>
        <begin position="9"/>
        <end position="16"/>
    </location>
    <ligand>
        <name>substrate</name>
    </ligand>
</feature>
<dbReference type="OrthoDB" id="9782128at2"/>
<organism evidence="3 4">
    <name type="scientific">Acetobacteroides hydrogenigenes</name>
    <dbReference type="NCBI Taxonomy" id="979970"/>
    <lineage>
        <taxon>Bacteria</taxon>
        <taxon>Pseudomonadati</taxon>
        <taxon>Bacteroidota</taxon>
        <taxon>Bacteroidia</taxon>
        <taxon>Bacteroidales</taxon>
        <taxon>Rikenellaceae</taxon>
        <taxon>Acetobacteroides</taxon>
    </lineage>
</organism>
<evidence type="ECO:0000256" key="1">
    <source>
        <dbReference type="ARBA" id="ARBA00022801"/>
    </source>
</evidence>
<reference evidence="3 4" key="1">
    <citation type="submission" date="2019-03" db="EMBL/GenBank/DDBJ databases">
        <title>Genomic Encyclopedia of Archaeal and Bacterial Type Strains, Phase II (KMG-II): from individual species to whole genera.</title>
        <authorList>
            <person name="Goeker M."/>
        </authorList>
    </citation>
    <scope>NUCLEOTIDE SEQUENCE [LARGE SCALE GENOMIC DNA]</scope>
    <source>
        <strain evidence="3 4">RL-C</strain>
    </source>
</reference>
<dbReference type="GO" id="GO:0005829">
    <property type="term" value="C:cytosol"/>
    <property type="evidence" value="ECO:0007669"/>
    <property type="project" value="TreeGrafter"/>
</dbReference>
<dbReference type="CDD" id="cd07067">
    <property type="entry name" value="HP_PGM_like"/>
    <property type="match status" value="1"/>
</dbReference>
<evidence type="ECO:0000313" key="3">
    <source>
        <dbReference type="EMBL" id="TCN72175.1"/>
    </source>
</evidence>
<comment type="caution">
    <text evidence="3">The sequence shown here is derived from an EMBL/GenBank/DDBJ whole genome shotgun (WGS) entry which is preliminary data.</text>
</comment>
<keyword evidence="1" id="KW-0378">Hydrolase</keyword>
<dbReference type="Pfam" id="PF00300">
    <property type="entry name" value="His_Phos_1"/>
    <property type="match status" value="1"/>
</dbReference>
<dbReference type="SUPFAM" id="SSF53254">
    <property type="entry name" value="Phosphoglycerate mutase-like"/>
    <property type="match status" value="1"/>
</dbReference>
<dbReference type="GO" id="GO:0043456">
    <property type="term" value="P:regulation of pentose-phosphate shunt"/>
    <property type="evidence" value="ECO:0007669"/>
    <property type="project" value="TreeGrafter"/>
</dbReference>
<dbReference type="PANTHER" id="PTHR46517">
    <property type="entry name" value="FRUCTOSE-2,6-BISPHOSPHATASE TIGAR"/>
    <property type="match status" value="1"/>
</dbReference>
<sequence>MTKRIYFVRHGETDCNSKNLIQGRGVDAPLNALGHQQAEAFYQHYKHIPFDKVYTSSLQRTHQSMAPLLKSGIPHEIIGGFDEMDFGIMEGKEMFDSTGTFTLKSLLEQWKNNEGDAKAEQGESPNEVLQRMKDALETVLSRKQEANVVVCMHGRALRILMCYLLNLPISNMEKYFHANLAVSIFDYNYETGSFSPVCIANNAHTEALSIT</sequence>
<evidence type="ECO:0000313" key="4">
    <source>
        <dbReference type="Proteomes" id="UP000294830"/>
    </source>
</evidence>
<dbReference type="EMBL" id="SLWB01000002">
    <property type="protein sequence ID" value="TCN72175.1"/>
    <property type="molecule type" value="Genomic_DNA"/>
</dbReference>
<dbReference type="RefSeq" id="WP_131838239.1">
    <property type="nucleotide sequence ID" value="NZ_SLWB01000002.1"/>
</dbReference>
<feature type="binding site" evidence="2">
    <location>
        <position position="60"/>
    </location>
    <ligand>
        <name>substrate</name>
    </ligand>
</feature>
<dbReference type="InterPro" id="IPR051695">
    <property type="entry name" value="Phosphoglycerate_Mutase"/>
</dbReference>
<evidence type="ECO:0000256" key="2">
    <source>
        <dbReference type="PIRSR" id="PIRSR613078-2"/>
    </source>
</evidence>